<keyword evidence="2" id="KW-1133">Transmembrane helix</keyword>
<proteinExistence type="predicted"/>
<dbReference type="EMBL" id="JANGBO010000016">
    <property type="protein sequence ID" value="MCQ5062637.1"/>
    <property type="molecule type" value="Genomic_DNA"/>
</dbReference>
<evidence type="ECO:0000313" key="8">
    <source>
        <dbReference type="Proteomes" id="UP000593842"/>
    </source>
</evidence>
<keyword evidence="7" id="KW-1185">Reference proteome</keyword>
<reference evidence="5" key="5">
    <citation type="submission" date="2022-06" db="EMBL/GenBank/DDBJ databases">
        <title>Isolation of gut microbiota from human fecal samples.</title>
        <authorList>
            <person name="Pamer E.G."/>
            <person name="Barat B."/>
            <person name="Waligurski E."/>
            <person name="Medina S."/>
            <person name="Paddock L."/>
            <person name="Mostad J."/>
        </authorList>
    </citation>
    <scope>NUCLEOTIDE SEQUENCE</scope>
    <source>
        <strain evidence="5">DFI.6.24</strain>
    </source>
</reference>
<accession>A0A2T3FWI0</accession>
<evidence type="ECO:0000313" key="7">
    <source>
        <dbReference type="Proteomes" id="UP000240974"/>
    </source>
</evidence>
<dbReference type="EMBL" id="JAJDKQ010000037">
    <property type="protein sequence ID" value="MCB8562967.1"/>
    <property type="molecule type" value="Genomic_DNA"/>
</dbReference>
<reference evidence="8" key="3">
    <citation type="submission" date="2020-09" db="EMBL/GenBank/DDBJ databases">
        <title>Complete genome sequencing of Faecalibacillus intestinalis strain 14EGH31.</title>
        <authorList>
            <person name="Sakamoto M."/>
            <person name="Murakami T."/>
            <person name="Mori H."/>
        </authorList>
    </citation>
    <scope>NUCLEOTIDE SEQUENCE [LARGE SCALE GENOMIC DNA]</scope>
    <source>
        <strain evidence="8">14EGH31</strain>
    </source>
</reference>
<evidence type="ECO:0000313" key="4">
    <source>
        <dbReference type="EMBL" id="MCB8562967.1"/>
    </source>
</evidence>
<dbReference type="GeneID" id="70578860"/>
<dbReference type="Proteomes" id="UP000240974">
    <property type="component" value="Unassembled WGS sequence"/>
</dbReference>
<dbReference type="Proteomes" id="UP001204814">
    <property type="component" value="Unassembled WGS sequence"/>
</dbReference>
<sequence length="94" mass="11041">MPIYQIILVIAVVILVLSLLLNLLFSPITWIIIAILVIYSFIRRYLYEKQLKEYNERIEKEIAEKKAAYQSGQAYRNGSDDVIDVNYVEKDENE</sequence>
<feature type="transmembrane region" description="Helical" evidence="2">
    <location>
        <begin position="6"/>
        <end position="39"/>
    </location>
</feature>
<dbReference type="KEGG" id="fit:Fi14EGH31_04330"/>
<name>A0A2T3FWI0_9FIRM</name>
<organism evidence="6 7">
    <name type="scientific">Faecalibacillus intestinalis</name>
    <dbReference type="NCBI Taxonomy" id="1982626"/>
    <lineage>
        <taxon>Bacteria</taxon>
        <taxon>Bacillati</taxon>
        <taxon>Bacillota</taxon>
        <taxon>Erysipelotrichia</taxon>
        <taxon>Erysipelotrichales</taxon>
        <taxon>Coprobacillaceae</taxon>
        <taxon>Faecalibacillus</taxon>
    </lineage>
</organism>
<protein>
    <submittedName>
        <fullName evidence="6">Uncharacterized protein</fullName>
    </submittedName>
</protein>
<dbReference type="RefSeq" id="WP_022001628.1">
    <property type="nucleotide sequence ID" value="NZ_AP024085.1"/>
</dbReference>
<dbReference type="EMBL" id="PYLQ01000017">
    <property type="protein sequence ID" value="PST39612.1"/>
    <property type="molecule type" value="Genomic_DNA"/>
</dbReference>
<evidence type="ECO:0000256" key="1">
    <source>
        <dbReference type="SAM" id="Coils"/>
    </source>
</evidence>
<keyword evidence="2" id="KW-0812">Transmembrane</keyword>
<evidence type="ECO:0000313" key="6">
    <source>
        <dbReference type="EMBL" id="PST39612.1"/>
    </source>
</evidence>
<keyword evidence="1" id="KW-0175">Coiled coil</keyword>
<dbReference type="Proteomes" id="UP001197827">
    <property type="component" value="Unassembled WGS sequence"/>
</dbReference>
<evidence type="ECO:0000313" key="3">
    <source>
        <dbReference type="EMBL" id="BCL56721.1"/>
    </source>
</evidence>
<feature type="coiled-coil region" evidence="1">
    <location>
        <begin position="44"/>
        <end position="71"/>
    </location>
</feature>
<gene>
    <name evidence="6" type="ORF">C7U54_10890</name>
    <name evidence="3" type="ORF">Fi14EGH31_04330</name>
    <name evidence="4" type="ORF">LJD74_13320</name>
    <name evidence="5" type="ORF">NE542_12505</name>
</gene>
<reference evidence="4" key="4">
    <citation type="submission" date="2021-10" db="EMBL/GenBank/DDBJ databases">
        <title>Collection of gut derived symbiotic bacterial strains cultured from healthy donors.</title>
        <authorList>
            <person name="Lin H."/>
            <person name="Littmann E."/>
            <person name="Kohout C."/>
            <person name="Pamer E.G."/>
        </authorList>
    </citation>
    <scope>NUCLEOTIDE SEQUENCE</scope>
    <source>
        <strain evidence="4">DFI.5.2</strain>
    </source>
</reference>
<dbReference type="Proteomes" id="UP000593842">
    <property type="component" value="Chromosome"/>
</dbReference>
<evidence type="ECO:0000313" key="5">
    <source>
        <dbReference type="EMBL" id="MCQ5062637.1"/>
    </source>
</evidence>
<reference evidence="3" key="2">
    <citation type="journal article" date="2020" name="Microbiol. Resour. Announc.">
        <title>Complete Genome Sequence of Faecalibacillus intestinalis JCM 34082, Isolated from Feces from a Healthy Japanese Female.</title>
        <authorList>
            <person name="Sakamoto M."/>
            <person name="Ikeyama N."/>
            <person name="Toyoda A."/>
            <person name="Murakami T."/>
            <person name="Mori H."/>
            <person name="Ohkuma M."/>
        </authorList>
    </citation>
    <scope>NUCLEOTIDE SEQUENCE</scope>
    <source>
        <strain evidence="3">14EGH31</strain>
    </source>
</reference>
<evidence type="ECO:0000256" key="2">
    <source>
        <dbReference type="SAM" id="Phobius"/>
    </source>
</evidence>
<dbReference type="AlphaFoldDB" id="A0A2T3FWI0"/>
<reference evidence="6 7" key="1">
    <citation type="journal article" date="2019" name="Int. J. Syst. Evol. Microbiol.">
        <title>Faecalibacillus intestinalis gen. nov., sp. nov. and Faecalibacillus faecis sp. nov., isolated from human faeces.</title>
        <authorList>
            <person name="Seo B."/>
            <person name="Jeon K."/>
            <person name="Baek I."/>
            <person name="Lee Y.M."/>
            <person name="Baek K."/>
            <person name="Ko G."/>
        </authorList>
    </citation>
    <scope>NUCLEOTIDE SEQUENCE [LARGE SCALE GENOMIC DNA]</scope>
    <source>
        <strain evidence="6 7">SNUG30099</strain>
    </source>
</reference>
<keyword evidence="2" id="KW-0472">Membrane</keyword>
<dbReference type="EMBL" id="AP024085">
    <property type="protein sequence ID" value="BCL56721.1"/>
    <property type="molecule type" value="Genomic_DNA"/>
</dbReference>